<dbReference type="NCBIfam" id="TIGR02008">
    <property type="entry name" value="fdx_plant"/>
    <property type="match status" value="1"/>
</dbReference>
<dbReference type="PANTHER" id="PTHR43112:SF3">
    <property type="entry name" value="FERREDOXIN-2, CHLOROPLASTIC"/>
    <property type="match status" value="1"/>
</dbReference>
<protein>
    <recommendedName>
        <fullName evidence="8">Ferredoxin</fullName>
    </recommendedName>
</protein>
<dbReference type="PANTHER" id="PTHR43112">
    <property type="entry name" value="FERREDOXIN"/>
    <property type="match status" value="1"/>
</dbReference>
<dbReference type="InterPro" id="IPR012675">
    <property type="entry name" value="Beta-grasp_dom_sf"/>
</dbReference>
<keyword evidence="7 8" id="KW-0411">Iron-sulfur</keyword>
<dbReference type="AlphaFoldDB" id="A0A8T0GXN0"/>
<keyword evidence="4 8" id="KW-0479">Metal-binding</keyword>
<dbReference type="Pfam" id="PF00111">
    <property type="entry name" value="Fer2"/>
    <property type="match status" value="1"/>
</dbReference>
<comment type="subcellular location">
    <subcellularLocation>
        <location evidence="8">Plastid</location>
        <location evidence="8">Chloroplast</location>
    </subcellularLocation>
</comment>
<evidence type="ECO:0000256" key="3">
    <source>
        <dbReference type="ARBA" id="ARBA00022714"/>
    </source>
</evidence>
<reference evidence="10" key="1">
    <citation type="submission" date="2020-06" db="EMBL/GenBank/DDBJ databases">
        <title>WGS assembly of Ceratodon purpureus strain R40.</title>
        <authorList>
            <person name="Carey S.B."/>
            <person name="Jenkins J."/>
            <person name="Shu S."/>
            <person name="Lovell J.T."/>
            <person name="Sreedasyam A."/>
            <person name="Maumus F."/>
            <person name="Tiley G.P."/>
            <person name="Fernandez-Pozo N."/>
            <person name="Barry K."/>
            <person name="Chen C."/>
            <person name="Wang M."/>
            <person name="Lipzen A."/>
            <person name="Daum C."/>
            <person name="Saski C.A."/>
            <person name="Payton A.C."/>
            <person name="Mcbreen J.C."/>
            <person name="Conrad R.E."/>
            <person name="Kollar L.M."/>
            <person name="Olsson S."/>
            <person name="Huttunen S."/>
            <person name="Landis J.B."/>
            <person name="Wickett N.J."/>
            <person name="Johnson M.G."/>
            <person name="Rensing S.A."/>
            <person name="Grimwood J."/>
            <person name="Schmutz J."/>
            <person name="Mcdaniel S.F."/>
        </authorList>
    </citation>
    <scope>NUCLEOTIDE SEQUENCE</scope>
    <source>
        <strain evidence="10">R40</strain>
    </source>
</reference>
<dbReference type="InterPro" id="IPR010241">
    <property type="entry name" value="Fd_pln"/>
</dbReference>
<dbReference type="CDD" id="cd00207">
    <property type="entry name" value="fer2"/>
    <property type="match status" value="1"/>
</dbReference>
<evidence type="ECO:0000256" key="6">
    <source>
        <dbReference type="ARBA" id="ARBA00023004"/>
    </source>
</evidence>
<evidence type="ECO:0000256" key="5">
    <source>
        <dbReference type="ARBA" id="ARBA00022982"/>
    </source>
</evidence>
<comment type="function">
    <text evidence="8">Ferredoxins are iron-sulfur proteins that transfer electrons in a wide variety of metabolic reactions.</text>
</comment>
<dbReference type="EMBL" id="CM026430">
    <property type="protein sequence ID" value="KAG0561662.1"/>
    <property type="molecule type" value="Genomic_DNA"/>
</dbReference>
<accession>A0A8T0GXN0</accession>
<evidence type="ECO:0000313" key="11">
    <source>
        <dbReference type="Proteomes" id="UP000822688"/>
    </source>
</evidence>
<dbReference type="GO" id="GO:0022900">
    <property type="term" value="P:electron transport chain"/>
    <property type="evidence" value="ECO:0007669"/>
    <property type="project" value="InterPro"/>
</dbReference>
<evidence type="ECO:0000256" key="7">
    <source>
        <dbReference type="ARBA" id="ARBA00023014"/>
    </source>
</evidence>
<comment type="caution">
    <text evidence="10">The sequence shown here is derived from an EMBL/GenBank/DDBJ whole genome shotgun (WGS) entry which is preliminary data.</text>
</comment>
<dbReference type="GO" id="GO:0051537">
    <property type="term" value="F:2 iron, 2 sulfur cluster binding"/>
    <property type="evidence" value="ECO:0007669"/>
    <property type="project" value="UniProtKB-KW"/>
</dbReference>
<keyword evidence="8" id="KW-0150">Chloroplast</keyword>
<sequence length="144" mass="15448">MAALTSSIAPVAVMAPTSWRGSTVRSSSESMAKAFGLEAGSAGRVTCMATTYKVTFKTPEKTYTIDVPEDENLLDTAEYAGYDLPYSCRVGACYSCASVLESGKVNQDEQTFLDDNQVAAGFVLTCVAYPRSDCTIRTHQEDAL</sequence>
<dbReference type="SUPFAM" id="SSF54292">
    <property type="entry name" value="2Fe-2S ferredoxin-like"/>
    <property type="match status" value="1"/>
</dbReference>
<evidence type="ECO:0000256" key="2">
    <source>
        <dbReference type="ARBA" id="ARBA00022448"/>
    </source>
</evidence>
<dbReference type="Proteomes" id="UP000822688">
    <property type="component" value="Chromosome 9"/>
</dbReference>
<evidence type="ECO:0000256" key="4">
    <source>
        <dbReference type="ARBA" id="ARBA00022723"/>
    </source>
</evidence>
<dbReference type="InterPro" id="IPR036010">
    <property type="entry name" value="2Fe-2S_ferredoxin-like_sf"/>
</dbReference>
<comment type="similarity">
    <text evidence="1 8">Belongs to the 2Fe2S plant-type ferredoxin family.</text>
</comment>
<keyword evidence="5 8" id="KW-0249">Electron transport</keyword>
<organism evidence="10 11">
    <name type="scientific">Ceratodon purpureus</name>
    <name type="common">Fire moss</name>
    <name type="synonym">Dicranum purpureum</name>
    <dbReference type="NCBI Taxonomy" id="3225"/>
    <lineage>
        <taxon>Eukaryota</taxon>
        <taxon>Viridiplantae</taxon>
        <taxon>Streptophyta</taxon>
        <taxon>Embryophyta</taxon>
        <taxon>Bryophyta</taxon>
        <taxon>Bryophytina</taxon>
        <taxon>Bryopsida</taxon>
        <taxon>Dicranidae</taxon>
        <taxon>Pseudoditrichales</taxon>
        <taxon>Ditrichaceae</taxon>
        <taxon>Ceratodon</taxon>
    </lineage>
</organism>
<keyword evidence="8" id="KW-0934">Plastid</keyword>
<dbReference type="InterPro" id="IPR001041">
    <property type="entry name" value="2Fe-2S_ferredoxin-type"/>
</dbReference>
<dbReference type="GO" id="GO:0046872">
    <property type="term" value="F:metal ion binding"/>
    <property type="evidence" value="ECO:0007669"/>
    <property type="project" value="UniProtKB-KW"/>
</dbReference>
<evidence type="ECO:0000259" key="9">
    <source>
        <dbReference type="PROSITE" id="PS51085"/>
    </source>
</evidence>
<comment type="cofactor">
    <cofactor evidence="8">
        <name>[2Fe-2S] cluster</name>
        <dbReference type="ChEBI" id="CHEBI:190135"/>
    </cofactor>
    <text evidence="8">Binds 1 [2Fe-2S] cluster.</text>
</comment>
<keyword evidence="6 8" id="KW-0408">Iron</keyword>
<keyword evidence="11" id="KW-1185">Reference proteome</keyword>
<keyword evidence="2 8" id="KW-0813">Transport</keyword>
<dbReference type="PROSITE" id="PS51085">
    <property type="entry name" value="2FE2S_FER_2"/>
    <property type="match status" value="1"/>
</dbReference>
<proteinExistence type="inferred from homology"/>
<name>A0A8T0GXN0_CERPU</name>
<gene>
    <name evidence="10" type="ORF">KC19_9G082100</name>
</gene>
<dbReference type="GO" id="GO:0009507">
    <property type="term" value="C:chloroplast"/>
    <property type="evidence" value="ECO:0007669"/>
    <property type="project" value="UniProtKB-SubCell"/>
</dbReference>
<dbReference type="Gene3D" id="3.10.20.30">
    <property type="match status" value="1"/>
</dbReference>
<feature type="domain" description="2Fe-2S ferredoxin-type" evidence="9">
    <location>
        <begin position="52"/>
        <end position="142"/>
    </location>
</feature>
<evidence type="ECO:0000256" key="1">
    <source>
        <dbReference type="ARBA" id="ARBA00007874"/>
    </source>
</evidence>
<evidence type="ECO:0000256" key="8">
    <source>
        <dbReference type="RuleBase" id="RU364001"/>
    </source>
</evidence>
<evidence type="ECO:0000313" key="10">
    <source>
        <dbReference type="EMBL" id="KAG0561662.1"/>
    </source>
</evidence>
<keyword evidence="3 8" id="KW-0001">2Fe-2S</keyword>
<dbReference type="GO" id="GO:0009055">
    <property type="term" value="F:electron transfer activity"/>
    <property type="evidence" value="ECO:0007669"/>
    <property type="project" value="InterPro"/>
</dbReference>